<reference evidence="3" key="1">
    <citation type="submission" date="2021-01" db="EMBL/GenBank/DDBJ databases">
        <title>A chromosome-scale assembly of European eel, Anguilla anguilla.</title>
        <authorList>
            <person name="Henkel C."/>
            <person name="Jong-Raadsen S.A."/>
            <person name="Dufour S."/>
            <person name="Weltzien F.-A."/>
            <person name="Palstra A.P."/>
            <person name="Pelster B."/>
            <person name="Spaink H.P."/>
            <person name="Van Den Thillart G.E."/>
            <person name="Jansen H."/>
            <person name="Zahm M."/>
            <person name="Klopp C."/>
            <person name="Cedric C."/>
            <person name="Louis A."/>
            <person name="Berthelot C."/>
            <person name="Parey E."/>
            <person name="Roest Crollius H."/>
            <person name="Montfort J."/>
            <person name="Robinson-Rechavi M."/>
            <person name="Bucao C."/>
            <person name="Bouchez O."/>
            <person name="Gislard M."/>
            <person name="Lluch J."/>
            <person name="Milhes M."/>
            <person name="Lampietro C."/>
            <person name="Lopez Roques C."/>
            <person name="Donnadieu C."/>
            <person name="Braasch I."/>
            <person name="Desvignes T."/>
            <person name="Postlethwait J."/>
            <person name="Bobe J."/>
            <person name="Guiguen Y."/>
            <person name="Dirks R."/>
        </authorList>
    </citation>
    <scope>NUCLEOTIDE SEQUENCE</scope>
    <source>
        <strain evidence="3">Tag_6206</strain>
        <tissue evidence="3">Liver</tissue>
    </source>
</reference>
<accession>A0A9D3RQ90</accession>
<evidence type="ECO:0000313" key="4">
    <source>
        <dbReference type="Proteomes" id="UP001044222"/>
    </source>
</evidence>
<name>A0A9D3RQ90_ANGAN</name>
<keyword evidence="4" id="KW-1185">Reference proteome</keyword>
<keyword evidence="2" id="KW-0732">Signal</keyword>
<feature type="compositionally biased region" description="Acidic residues" evidence="1">
    <location>
        <begin position="58"/>
        <end position="70"/>
    </location>
</feature>
<feature type="signal peptide" evidence="2">
    <location>
        <begin position="1"/>
        <end position="23"/>
    </location>
</feature>
<protein>
    <submittedName>
        <fullName evidence="3">Uncharacterized protein</fullName>
    </submittedName>
</protein>
<comment type="caution">
    <text evidence="3">The sequence shown here is derived from an EMBL/GenBank/DDBJ whole genome shotgun (WGS) entry which is preliminary data.</text>
</comment>
<proteinExistence type="predicted"/>
<organism evidence="3 4">
    <name type="scientific">Anguilla anguilla</name>
    <name type="common">European freshwater eel</name>
    <name type="synonym">Muraena anguilla</name>
    <dbReference type="NCBI Taxonomy" id="7936"/>
    <lineage>
        <taxon>Eukaryota</taxon>
        <taxon>Metazoa</taxon>
        <taxon>Chordata</taxon>
        <taxon>Craniata</taxon>
        <taxon>Vertebrata</taxon>
        <taxon>Euteleostomi</taxon>
        <taxon>Actinopterygii</taxon>
        <taxon>Neopterygii</taxon>
        <taxon>Teleostei</taxon>
        <taxon>Anguilliformes</taxon>
        <taxon>Anguillidae</taxon>
        <taxon>Anguilla</taxon>
    </lineage>
</organism>
<dbReference type="EMBL" id="JAFIRN010000012">
    <property type="protein sequence ID" value="KAG5838770.1"/>
    <property type="molecule type" value="Genomic_DNA"/>
</dbReference>
<gene>
    <name evidence="3" type="ORF">ANANG_G00227100</name>
</gene>
<feature type="chain" id="PRO_5039613143" evidence="2">
    <location>
        <begin position="24"/>
        <end position="133"/>
    </location>
</feature>
<feature type="region of interest" description="Disordered" evidence="1">
    <location>
        <begin position="57"/>
        <end position="115"/>
    </location>
</feature>
<feature type="compositionally biased region" description="Basic and acidic residues" evidence="1">
    <location>
        <begin position="81"/>
        <end position="96"/>
    </location>
</feature>
<sequence length="133" mass="14316">MNLLVSYFVPLILISWGGQRAGALPTGDRLALLGNGALAQEHIDFLLKMLSGLPELSGQEEEEEHTDLDSDLQQQRRAKFRERSLVGRPVPRERSPARTSSGRPSPPANAAQDPAAAAGATTRACYGCHLISV</sequence>
<dbReference type="Proteomes" id="UP001044222">
    <property type="component" value="Chromosome 12"/>
</dbReference>
<evidence type="ECO:0000256" key="1">
    <source>
        <dbReference type="SAM" id="MobiDB-lite"/>
    </source>
</evidence>
<evidence type="ECO:0000313" key="3">
    <source>
        <dbReference type="EMBL" id="KAG5838770.1"/>
    </source>
</evidence>
<dbReference type="AlphaFoldDB" id="A0A9D3RQ90"/>
<evidence type="ECO:0000256" key="2">
    <source>
        <dbReference type="SAM" id="SignalP"/>
    </source>
</evidence>